<dbReference type="InterPro" id="IPR000644">
    <property type="entry name" value="CBS_dom"/>
</dbReference>
<dbReference type="PANTHER" id="PTHR22777">
    <property type="entry name" value="HEMOLYSIN-RELATED"/>
    <property type="match status" value="1"/>
</dbReference>
<gene>
    <name evidence="7" type="ORF">GCM10011332_04230</name>
</gene>
<evidence type="ECO:0000313" key="8">
    <source>
        <dbReference type="Proteomes" id="UP000632498"/>
    </source>
</evidence>
<name>A0A917BTL3_9PROT</name>
<dbReference type="PANTHER" id="PTHR22777:SF27">
    <property type="entry name" value="MAGNESIUM AND COBALT EFFLUX PROTEIN CORC"/>
    <property type="match status" value="1"/>
</dbReference>
<dbReference type="EMBL" id="BMHV01000002">
    <property type="protein sequence ID" value="GGF53991.1"/>
    <property type="molecule type" value="Genomic_DNA"/>
</dbReference>
<dbReference type="InterPro" id="IPR046342">
    <property type="entry name" value="CBS_dom_sf"/>
</dbReference>
<dbReference type="Gene3D" id="3.10.580.10">
    <property type="entry name" value="CBS-domain"/>
    <property type="match status" value="1"/>
</dbReference>
<evidence type="ECO:0000259" key="6">
    <source>
        <dbReference type="PROSITE" id="PS51371"/>
    </source>
</evidence>
<dbReference type="RefSeq" id="WP_229734208.1">
    <property type="nucleotide sequence ID" value="NZ_BMHV01000002.1"/>
</dbReference>
<evidence type="ECO:0000256" key="2">
    <source>
        <dbReference type="ARBA" id="ARBA00022737"/>
    </source>
</evidence>
<evidence type="ECO:0000313" key="7">
    <source>
        <dbReference type="EMBL" id="GGF53991.1"/>
    </source>
</evidence>
<dbReference type="SMART" id="SM01091">
    <property type="entry name" value="CorC_HlyC"/>
    <property type="match status" value="1"/>
</dbReference>
<dbReference type="InterPro" id="IPR016169">
    <property type="entry name" value="FAD-bd_PCMH_sub2"/>
</dbReference>
<sequence length="292" mass="32972">MPRETGPENGTNEPGLLERLNPFRKKSNGDNSVRDTLEELLEEREEQEIPLEAEEAQLLKNILGLRERTIEDVCVPRSDICAIGVDASLEEVVGLMTKEGHSRIPVYGEDLDDPVGMVHIKDVIAWQNQSTPFNLAKLCRKVLFVSPSARVLELLLEMRTKRVHMALMVDEYGGTDGLVTIEDLVEEIVGEIEDEHDRPEGPMFVERADGKIDADARWEIEDVEEKIGVFLEETEREDIDTLGGLVFSITGHVPIRGEIIRHAPSGLEFEILEADPRRIHRLRIQNLSVLDD</sequence>
<keyword evidence="3 4" id="KW-0129">CBS domain</keyword>
<dbReference type="SUPFAM" id="SSF54631">
    <property type="entry name" value="CBS-domain pair"/>
    <property type="match status" value="1"/>
</dbReference>
<dbReference type="Pfam" id="PF03471">
    <property type="entry name" value="CorC_HlyC"/>
    <property type="match status" value="1"/>
</dbReference>
<comment type="caution">
    <text evidence="7">The sequence shown here is derived from an EMBL/GenBank/DDBJ whole genome shotgun (WGS) entry which is preliminary data.</text>
</comment>
<feature type="domain" description="CBS" evidence="6">
    <location>
        <begin position="138"/>
        <end position="195"/>
    </location>
</feature>
<dbReference type="InterPro" id="IPR036318">
    <property type="entry name" value="FAD-bd_PCMH-like_sf"/>
</dbReference>
<dbReference type="InterPro" id="IPR044751">
    <property type="entry name" value="Ion_transp-like_CBS"/>
</dbReference>
<organism evidence="7 8">
    <name type="scientific">Terasakiella brassicae</name>
    <dbReference type="NCBI Taxonomy" id="1634917"/>
    <lineage>
        <taxon>Bacteria</taxon>
        <taxon>Pseudomonadati</taxon>
        <taxon>Pseudomonadota</taxon>
        <taxon>Alphaproteobacteria</taxon>
        <taxon>Rhodospirillales</taxon>
        <taxon>Terasakiellaceae</taxon>
        <taxon>Terasakiella</taxon>
    </lineage>
</organism>
<evidence type="ECO:0000256" key="3">
    <source>
        <dbReference type="ARBA" id="ARBA00023122"/>
    </source>
</evidence>
<keyword evidence="8" id="KW-1185">Reference proteome</keyword>
<reference evidence="7" key="1">
    <citation type="journal article" date="2014" name="Int. J. Syst. Evol. Microbiol.">
        <title>Complete genome sequence of Corynebacterium casei LMG S-19264T (=DSM 44701T), isolated from a smear-ripened cheese.</title>
        <authorList>
            <consortium name="US DOE Joint Genome Institute (JGI-PGF)"/>
            <person name="Walter F."/>
            <person name="Albersmeier A."/>
            <person name="Kalinowski J."/>
            <person name="Ruckert C."/>
        </authorList>
    </citation>
    <scope>NUCLEOTIDE SEQUENCE</scope>
    <source>
        <strain evidence="7">CGMCC 1.15254</strain>
    </source>
</reference>
<feature type="region of interest" description="Disordered" evidence="5">
    <location>
        <begin position="1"/>
        <end position="32"/>
    </location>
</feature>
<dbReference type="Gene3D" id="3.30.465.10">
    <property type="match status" value="1"/>
</dbReference>
<accession>A0A917BTL3</accession>
<dbReference type="GO" id="GO:0005886">
    <property type="term" value="C:plasma membrane"/>
    <property type="evidence" value="ECO:0007669"/>
    <property type="project" value="TreeGrafter"/>
</dbReference>
<evidence type="ECO:0000256" key="1">
    <source>
        <dbReference type="ARBA" id="ARBA00006446"/>
    </source>
</evidence>
<evidence type="ECO:0000256" key="4">
    <source>
        <dbReference type="PROSITE-ProRule" id="PRU00703"/>
    </source>
</evidence>
<feature type="domain" description="CBS" evidence="6">
    <location>
        <begin position="76"/>
        <end position="133"/>
    </location>
</feature>
<dbReference type="Pfam" id="PF00571">
    <property type="entry name" value="CBS"/>
    <property type="match status" value="2"/>
</dbReference>
<protein>
    <submittedName>
        <fullName evidence="7">Hemolysin C</fullName>
    </submittedName>
</protein>
<dbReference type="SUPFAM" id="SSF56176">
    <property type="entry name" value="FAD-binding/transporter-associated domain-like"/>
    <property type="match status" value="1"/>
</dbReference>
<reference evidence="7" key="2">
    <citation type="submission" date="2020-09" db="EMBL/GenBank/DDBJ databases">
        <authorList>
            <person name="Sun Q."/>
            <person name="Zhou Y."/>
        </authorList>
    </citation>
    <scope>NUCLEOTIDE SEQUENCE</scope>
    <source>
        <strain evidence="7">CGMCC 1.15254</strain>
    </source>
</reference>
<dbReference type="AlphaFoldDB" id="A0A917BTL3"/>
<dbReference type="GO" id="GO:0050660">
    <property type="term" value="F:flavin adenine dinucleotide binding"/>
    <property type="evidence" value="ECO:0007669"/>
    <property type="project" value="InterPro"/>
</dbReference>
<comment type="similarity">
    <text evidence="1">Belongs to the UPF0053 family. Hemolysin C subfamily.</text>
</comment>
<proteinExistence type="inferred from homology"/>
<dbReference type="FunFam" id="3.10.580.10:FF:000002">
    <property type="entry name" value="Magnesium/cobalt efflux protein CorC"/>
    <property type="match status" value="1"/>
</dbReference>
<dbReference type="CDD" id="cd04590">
    <property type="entry name" value="CBS_pair_CorC_HlyC_assoc"/>
    <property type="match status" value="1"/>
</dbReference>
<dbReference type="PROSITE" id="PS51371">
    <property type="entry name" value="CBS"/>
    <property type="match status" value="2"/>
</dbReference>
<keyword evidence="2" id="KW-0677">Repeat</keyword>
<dbReference type="Proteomes" id="UP000632498">
    <property type="component" value="Unassembled WGS sequence"/>
</dbReference>
<dbReference type="InterPro" id="IPR005170">
    <property type="entry name" value="Transptr-assoc_dom"/>
</dbReference>
<evidence type="ECO:0000256" key="5">
    <source>
        <dbReference type="SAM" id="MobiDB-lite"/>
    </source>
</evidence>